<evidence type="ECO:0000256" key="1">
    <source>
        <dbReference type="SAM" id="MobiDB-lite"/>
    </source>
</evidence>
<reference evidence="2" key="1">
    <citation type="submission" date="2021-01" db="EMBL/GenBank/DDBJ databases">
        <authorList>
            <person name="Corre E."/>
            <person name="Pelletier E."/>
            <person name="Niang G."/>
            <person name="Scheremetjew M."/>
            <person name="Finn R."/>
            <person name="Kale V."/>
            <person name="Holt S."/>
            <person name="Cochrane G."/>
            <person name="Meng A."/>
            <person name="Brown T."/>
            <person name="Cohen L."/>
        </authorList>
    </citation>
    <scope>NUCLEOTIDE SEQUENCE</scope>
    <source>
        <strain evidence="2">NIES-381</strain>
    </source>
</reference>
<dbReference type="AlphaFoldDB" id="A0A7S1JFM0"/>
<accession>A0A7S1JFM0</accession>
<dbReference type="EMBL" id="HBGA01146738">
    <property type="protein sequence ID" value="CAD9042507.1"/>
    <property type="molecule type" value="Transcribed_RNA"/>
</dbReference>
<gene>
    <name evidence="2" type="ORF">EGYM00392_LOCUS53684</name>
</gene>
<feature type="region of interest" description="Disordered" evidence="1">
    <location>
        <begin position="85"/>
        <end position="104"/>
    </location>
</feature>
<sequence>MHCAEEHSGMGHACFYGVQHRAPTVAQKRQTLFPERPAPCLEGQALPLEHCPQIASQNVVRAWDYSALHHSLAIHLLCPDTRDPSVLPSAKGHGSPRGSRTKAL</sequence>
<name>A0A7S1JFM0_9EUGL</name>
<protein>
    <submittedName>
        <fullName evidence="2">Uncharacterized protein</fullName>
    </submittedName>
</protein>
<organism evidence="2">
    <name type="scientific">Eutreptiella gymnastica</name>
    <dbReference type="NCBI Taxonomy" id="73025"/>
    <lineage>
        <taxon>Eukaryota</taxon>
        <taxon>Discoba</taxon>
        <taxon>Euglenozoa</taxon>
        <taxon>Euglenida</taxon>
        <taxon>Spirocuta</taxon>
        <taxon>Euglenophyceae</taxon>
        <taxon>Eutreptiales</taxon>
        <taxon>Eutreptiaceae</taxon>
        <taxon>Eutreptiella</taxon>
    </lineage>
</organism>
<evidence type="ECO:0000313" key="2">
    <source>
        <dbReference type="EMBL" id="CAD9042507.1"/>
    </source>
</evidence>
<proteinExistence type="predicted"/>